<proteinExistence type="predicted"/>
<protein>
    <submittedName>
        <fullName evidence="1">Uncharacterized protein</fullName>
    </submittedName>
</protein>
<name>A0A6J4UQF2_9BACT</name>
<organism evidence="1">
    <name type="scientific">uncultured Thermomicrobiales bacterium</name>
    <dbReference type="NCBI Taxonomy" id="1645740"/>
    <lineage>
        <taxon>Bacteria</taxon>
        <taxon>Pseudomonadati</taxon>
        <taxon>Thermomicrobiota</taxon>
        <taxon>Thermomicrobia</taxon>
        <taxon>Thermomicrobiales</taxon>
        <taxon>environmental samples</taxon>
    </lineage>
</organism>
<gene>
    <name evidence="1" type="ORF">AVDCRST_MAG87-1162</name>
</gene>
<reference evidence="1" key="1">
    <citation type="submission" date="2020-02" db="EMBL/GenBank/DDBJ databases">
        <authorList>
            <person name="Meier V. D."/>
        </authorList>
    </citation>
    <scope>NUCLEOTIDE SEQUENCE</scope>
    <source>
        <strain evidence="1">AVDCRST_MAG87</strain>
    </source>
</reference>
<evidence type="ECO:0000313" key="1">
    <source>
        <dbReference type="EMBL" id="CAA9555255.1"/>
    </source>
</evidence>
<sequence>MVAPSKYTLLEVMFGLRPASLALDIAPSGGWWSMASSRALTRKAPANIAHAHAFGQRWIAEHL</sequence>
<accession>A0A6J4UQF2</accession>
<dbReference type="AlphaFoldDB" id="A0A6J4UQF2"/>
<dbReference type="EMBL" id="CADCWJ010000269">
    <property type="protein sequence ID" value="CAA9555255.1"/>
    <property type="molecule type" value="Genomic_DNA"/>
</dbReference>